<dbReference type="PANTHER" id="PTHR43236:SF2">
    <property type="entry name" value="BLL0069 PROTEIN"/>
    <property type="match status" value="1"/>
</dbReference>
<evidence type="ECO:0000313" key="3">
    <source>
        <dbReference type="Proteomes" id="UP000825388"/>
    </source>
</evidence>
<sequence length="152" mass="17402">MNAERAKVNELLSRYWVGRTLPIDPFEIAQREGLGFAPIFEASGWYKPREGKIYYNPNEPLVRQRFTVAHELAHHLFQHGERPRDAAPQFSAATDPVEAQANRFAAELLMPVGSVKLLVVDQGVTDISLLARYFNVSEIAMKYRLKNLDYLR</sequence>
<dbReference type="InterPro" id="IPR052345">
    <property type="entry name" value="Rad_response_metalloprotease"/>
</dbReference>
<feature type="domain" description="IrrE N-terminal-like" evidence="1">
    <location>
        <begin position="50"/>
        <end position="146"/>
    </location>
</feature>
<comment type="caution">
    <text evidence="2">The sequence shown here is derived from an EMBL/GenBank/DDBJ whole genome shotgun (WGS) entry which is preliminary data.</text>
</comment>
<dbReference type="Proteomes" id="UP000825388">
    <property type="component" value="Unassembled WGS sequence"/>
</dbReference>
<dbReference type="InterPro" id="IPR010359">
    <property type="entry name" value="IrrE_HExxH"/>
</dbReference>
<proteinExistence type="predicted"/>
<gene>
    <name evidence="2" type="ORF">Xseb_14240</name>
</gene>
<evidence type="ECO:0000259" key="1">
    <source>
        <dbReference type="Pfam" id="PF06114"/>
    </source>
</evidence>
<reference evidence="2" key="1">
    <citation type="submission" date="2015-12" db="EMBL/GenBank/DDBJ databases">
        <authorList>
            <person name="Bansal K."/>
            <person name="Midha S."/>
            <person name="Patil P.B."/>
        </authorList>
    </citation>
    <scope>NUCLEOTIDE SEQUENCE</scope>
    <source>
        <strain evidence="2">LMG867</strain>
    </source>
</reference>
<dbReference type="RefSeq" id="WP_078568075.1">
    <property type="nucleotide sequence ID" value="NZ_LOKL01000121.1"/>
</dbReference>
<evidence type="ECO:0000313" key="2">
    <source>
        <dbReference type="EMBL" id="MBZ3925120.1"/>
    </source>
</evidence>
<dbReference type="PANTHER" id="PTHR43236">
    <property type="entry name" value="ANTITOXIN HIGA1"/>
    <property type="match status" value="1"/>
</dbReference>
<name>A0AAW4RQ05_XANCI</name>
<dbReference type="AlphaFoldDB" id="A0AAW4RQ05"/>
<dbReference type="Gene3D" id="1.10.10.2910">
    <property type="match status" value="1"/>
</dbReference>
<organism evidence="2 3">
    <name type="scientific">Xanthomonas citri pv. sesbaniae</name>
    <dbReference type="NCBI Taxonomy" id="473425"/>
    <lineage>
        <taxon>Bacteria</taxon>
        <taxon>Pseudomonadati</taxon>
        <taxon>Pseudomonadota</taxon>
        <taxon>Gammaproteobacteria</taxon>
        <taxon>Lysobacterales</taxon>
        <taxon>Lysobacteraceae</taxon>
        <taxon>Xanthomonas</taxon>
    </lineage>
</organism>
<dbReference type="Pfam" id="PF06114">
    <property type="entry name" value="Peptidase_M78"/>
    <property type="match status" value="1"/>
</dbReference>
<protein>
    <recommendedName>
        <fullName evidence="1">IrrE N-terminal-like domain-containing protein</fullName>
    </recommendedName>
</protein>
<accession>A0AAW4RQ05</accession>
<dbReference type="EMBL" id="LOKL01000121">
    <property type="protein sequence ID" value="MBZ3925120.1"/>
    <property type="molecule type" value="Genomic_DNA"/>
</dbReference>